<organism evidence="3 4">
    <name type="scientific">Bradyrhizobium septentrionale</name>
    <dbReference type="NCBI Taxonomy" id="1404411"/>
    <lineage>
        <taxon>Bacteria</taxon>
        <taxon>Pseudomonadati</taxon>
        <taxon>Pseudomonadota</taxon>
        <taxon>Alphaproteobacteria</taxon>
        <taxon>Hyphomicrobiales</taxon>
        <taxon>Nitrobacteraceae</taxon>
        <taxon>Bradyrhizobium</taxon>
    </lineage>
</organism>
<name>A0ABZ2PFY3_9BRAD</name>
<feature type="transmembrane region" description="Helical" evidence="1">
    <location>
        <begin position="46"/>
        <end position="63"/>
    </location>
</feature>
<sequence>MLTALRRPNRTLLAGIAAVVAILALTRLWPSASKLFAFGPLHADDLALTLGAGIIVLVALEMFKPLLRRRLRS</sequence>
<dbReference type="Gene3D" id="1.20.1110.10">
    <property type="entry name" value="Calcium-transporting ATPase, transmembrane domain"/>
    <property type="match status" value="1"/>
</dbReference>
<reference evidence="3" key="1">
    <citation type="journal article" date="2021" name="Int. J. Syst. Evol. Microbiol.">
        <title>Bradyrhizobium septentrionale sp. nov. (sv. septentrionale) and Bradyrhizobium quebecense sp. nov. (sv. septentrionale) associated with legumes native to Canada possess rearranged symbiosis genes and numerous insertion sequences.</title>
        <authorList>
            <person name="Bromfield E.S.P."/>
            <person name="Cloutier S."/>
        </authorList>
    </citation>
    <scope>NUCLEOTIDE SEQUENCE</scope>
    <source>
        <strain evidence="3">5S5</strain>
    </source>
</reference>
<dbReference type="InterPro" id="IPR006068">
    <property type="entry name" value="ATPase_P-typ_cation-transptr_C"/>
</dbReference>
<keyword evidence="4" id="KW-1185">Reference proteome</keyword>
<reference evidence="3" key="2">
    <citation type="submission" date="2024-03" db="EMBL/GenBank/DDBJ databases">
        <authorList>
            <person name="Bromfield E.S.P."/>
            <person name="Cloutier S."/>
        </authorList>
    </citation>
    <scope>NUCLEOTIDE SEQUENCE</scope>
    <source>
        <strain evidence="3">5S5</strain>
    </source>
</reference>
<keyword evidence="1" id="KW-1133">Transmembrane helix</keyword>
<evidence type="ECO:0000313" key="4">
    <source>
        <dbReference type="Proteomes" id="UP001432046"/>
    </source>
</evidence>
<protein>
    <submittedName>
        <fullName evidence="3">Cation transporting ATPase C-terminal domain-containing protein</fullName>
    </submittedName>
</protein>
<dbReference type="InterPro" id="IPR023298">
    <property type="entry name" value="ATPase_P-typ_TM_dom_sf"/>
</dbReference>
<dbReference type="SUPFAM" id="SSF81665">
    <property type="entry name" value="Calcium ATPase, transmembrane domain M"/>
    <property type="match status" value="1"/>
</dbReference>
<gene>
    <name evidence="3" type="ORF">WDK88_09650</name>
</gene>
<dbReference type="EMBL" id="CP147711">
    <property type="protein sequence ID" value="WXC84229.1"/>
    <property type="molecule type" value="Genomic_DNA"/>
</dbReference>
<dbReference type="Pfam" id="PF00689">
    <property type="entry name" value="Cation_ATPase_C"/>
    <property type="match status" value="1"/>
</dbReference>
<keyword evidence="1" id="KW-0472">Membrane</keyword>
<dbReference type="RefSeq" id="WP_338834902.1">
    <property type="nucleotide sequence ID" value="NZ_CP147711.1"/>
</dbReference>
<evidence type="ECO:0000259" key="2">
    <source>
        <dbReference type="Pfam" id="PF00689"/>
    </source>
</evidence>
<keyword evidence="1" id="KW-0812">Transmembrane</keyword>
<dbReference type="Proteomes" id="UP001432046">
    <property type="component" value="Chromosome"/>
</dbReference>
<feature type="domain" description="Cation-transporting P-type ATPase C-terminal" evidence="2">
    <location>
        <begin position="7"/>
        <end position="64"/>
    </location>
</feature>
<evidence type="ECO:0000256" key="1">
    <source>
        <dbReference type="SAM" id="Phobius"/>
    </source>
</evidence>
<evidence type="ECO:0000313" key="3">
    <source>
        <dbReference type="EMBL" id="WXC84229.1"/>
    </source>
</evidence>
<proteinExistence type="predicted"/>
<accession>A0ABZ2PFY3</accession>